<dbReference type="Pfam" id="PF20901">
    <property type="entry name" value="Sf6_terminase"/>
    <property type="match status" value="1"/>
</dbReference>
<evidence type="ECO:0008006" key="3">
    <source>
        <dbReference type="Google" id="ProtNLM"/>
    </source>
</evidence>
<gene>
    <name evidence="1" type="ORF">NE651_14740</name>
</gene>
<accession>A0AAJ1CGF7</accession>
<organism evidence="1 2">
    <name type="scientific">Alistipes onderdonkii</name>
    <dbReference type="NCBI Taxonomy" id="328813"/>
    <lineage>
        <taxon>Bacteria</taxon>
        <taxon>Pseudomonadati</taxon>
        <taxon>Bacteroidota</taxon>
        <taxon>Bacteroidia</taxon>
        <taxon>Bacteroidales</taxon>
        <taxon>Rikenellaceae</taxon>
        <taxon>Alistipes</taxon>
    </lineage>
</organism>
<proteinExistence type="predicted"/>
<dbReference type="AlphaFoldDB" id="A0AAJ1CGF7"/>
<dbReference type="EMBL" id="JANGBQ010000039">
    <property type="protein sequence ID" value="MCQ5084142.1"/>
    <property type="molecule type" value="Genomic_DNA"/>
</dbReference>
<dbReference type="RefSeq" id="WP_256166621.1">
    <property type="nucleotide sequence ID" value="NZ_JANGBQ010000039.1"/>
</dbReference>
<dbReference type="InterPro" id="IPR048683">
    <property type="entry name" value="Sf6_terminase"/>
</dbReference>
<dbReference type="Proteomes" id="UP001205035">
    <property type="component" value="Unassembled WGS sequence"/>
</dbReference>
<evidence type="ECO:0000313" key="1">
    <source>
        <dbReference type="EMBL" id="MCQ5084142.1"/>
    </source>
</evidence>
<sequence>MAKYSAELTERICSLIRADSYTIAEICKIAGIAESTFYEWKDSKAEFSEAIKKAQEECRYFFATEAKKSLLKLVQGFTVEEKRTVTADTGKKSEDGKPIVKVKEHTTVTKYVAPNPTAIIFTLTNCDAENWKNRQSAELTGKGGKDLIPPDMKKNVDSMTPAEIAKYVCKDGK</sequence>
<dbReference type="Gene3D" id="1.10.10.60">
    <property type="entry name" value="Homeodomain-like"/>
    <property type="match status" value="1"/>
</dbReference>
<comment type="caution">
    <text evidence="1">The sequence shown here is derived from an EMBL/GenBank/DDBJ whole genome shotgun (WGS) entry which is preliminary data.</text>
</comment>
<evidence type="ECO:0000313" key="2">
    <source>
        <dbReference type="Proteomes" id="UP001205035"/>
    </source>
</evidence>
<protein>
    <recommendedName>
        <fullName evidence="3">Homeodomain phBC6A51-type domain-containing protein</fullName>
    </recommendedName>
</protein>
<name>A0AAJ1CGF7_9BACT</name>
<reference evidence="1" key="1">
    <citation type="submission" date="2022-06" db="EMBL/GenBank/DDBJ databases">
        <title>Isolation of gut microbiota from human fecal samples.</title>
        <authorList>
            <person name="Pamer E.G."/>
            <person name="Barat B."/>
            <person name="Waligurski E."/>
            <person name="Medina S."/>
            <person name="Paddock L."/>
            <person name="Mostad J."/>
        </authorList>
    </citation>
    <scope>NUCLEOTIDE SEQUENCE</scope>
    <source>
        <strain evidence="1">DFI.6.22</strain>
    </source>
</reference>